<dbReference type="STRING" id="228908.NEQ259"/>
<evidence type="ECO:0000313" key="2">
    <source>
        <dbReference type="Proteomes" id="UP000000578"/>
    </source>
</evidence>
<dbReference type="AlphaFoldDB" id="Q74MT0"/>
<accession>Q74MT0</accession>
<evidence type="ECO:0000313" key="1">
    <source>
        <dbReference type="EMBL" id="AAR39111.1"/>
    </source>
</evidence>
<sequence length="686" mass="77899">MRWLSLLLIPIALSLVIENNSCLKNGNHTIYVKSKYFDEKMNISIGDKEFSCIRSKIEENYVLYKCNININLSDGLYDLKTPLESYTICIDNQPPTIEIGGQYINVSNNYCFYDFNPNINVKDNGCCEKTDLYIYYNGELVKEITKPGFYIIKASDKAGNTIEQKLNICFPETNKPTIKLIDYKVGTNINATFYVKDDSLIKEVSYCNINPIKEGYINCSLPKQETVTMTVTDIYNNSYSETFVFDIEPPTIKIIDPIPIDNTIYLNASKLEVSLLVSPDTKKCWLGNQELPIVNNIVKAMFSDSGDYTIVCEDEKGNKAQKTLHVIVDTIPPELNIIDYGYNVDDKGVYAYIRYTISPDAYVKVYKNGVYLQNSYSGIIKDYNVFVGQKYVYTLEPIDYANNKGESKEVVIYIKSDKKCKLDFKILPKYKYHLSKNVKLLIETEPKAFVTVTNNNNVVCIGNANEAGTYLCNVSLTNGENKIVISSIDPTGDKAEKTIVLYKDDLIIYLPSITSFEGKALIVYDNKIEEERSSINFFGFYTNNVKVDVYASNKLVCSNYQKPLCEKRNNIYFIANTLSALATKYKTDQIKIKAQFGDLNREITVDLKRESVSLGKYSIALGGALLPFFRQSSENILLFALSAIIVFGTALVDLRRISIELPKARIEFNLIDKIKNLLSKIRKDLK</sequence>
<gene>
    <name evidence="1" type="ordered locus">NEQ259</name>
</gene>
<keyword evidence="2" id="KW-1185">Reference proteome</keyword>
<proteinExistence type="predicted"/>
<dbReference type="EnsemblBacteria" id="AAR39111">
    <property type="protein sequence ID" value="AAR39111"/>
    <property type="gene ID" value="NEQ259"/>
</dbReference>
<dbReference type="HOGENOM" id="CLU_400975_0_0_2"/>
<dbReference type="PATRIC" id="fig|228908.8.peg.263"/>
<name>Q74MT0_NANEQ</name>
<dbReference type="EMBL" id="AE017199">
    <property type="protein sequence ID" value="AAR39111.1"/>
    <property type="molecule type" value="Genomic_DNA"/>
</dbReference>
<reference evidence="1 2" key="1">
    <citation type="journal article" date="2003" name="Proc. Natl. Acad. Sci. U.S.A.">
        <title>The genome of Nanoarchaeum equitans: insights into early archaeal evolution and derived parasitism.</title>
        <authorList>
            <person name="Waters E."/>
            <person name="Hohn M.J."/>
            <person name="Ahel I."/>
            <person name="Graham D.E."/>
            <person name="Adams M.D."/>
            <person name="Barnstead M."/>
            <person name="Beeson K.Y."/>
            <person name="Bibbs L."/>
            <person name="Bolanos R."/>
            <person name="Keller M."/>
            <person name="Kretz K."/>
            <person name="Lin X."/>
            <person name="Mathur E."/>
            <person name="Ni J."/>
            <person name="Podar M."/>
            <person name="Richardson T."/>
            <person name="Sutton G.G."/>
            <person name="Simon M."/>
            <person name="Soll D."/>
            <person name="Stetter K.O."/>
            <person name="Short J.M."/>
            <person name="Noordewier M."/>
        </authorList>
    </citation>
    <scope>NUCLEOTIDE SEQUENCE [LARGE SCALE GENOMIC DNA]</scope>
    <source>
        <strain evidence="1 2">Kin4-M</strain>
    </source>
</reference>
<dbReference type="Proteomes" id="UP000000578">
    <property type="component" value="Chromosome"/>
</dbReference>
<dbReference type="KEGG" id="neq:NEQ259"/>
<protein>
    <submittedName>
        <fullName evidence="1">NEQ259</fullName>
    </submittedName>
</protein>
<dbReference type="BioCyc" id="NEQU228908:GJB6-277-MONOMER"/>
<organism evidence="1 2">
    <name type="scientific">Nanoarchaeum equitans (strain Kin4-M)</name>
    <dbReference type="NCBI Taxonomy" id="228908"/>
    <lineage>
        <taxon>Archaea</taxon>
        <taxon>Nanobdellota</taxon>
        <taxon>Candidatus Nanoarchaeia</taxon>
        <taxon>Nanoarchaeales</taxon>
        <taxon>Nanoarchaeaceae</taxon>
        <taxon>Nanoarchaeum</taxon>
    </lineage>
</organism>